<accession>A0ABU9P1T7</accession>
<proteinExistence type="predicted"/>
<evidence type="ECO:0000313" key="1">
    <source>
        <dbReference type="EMBL" id="MEM0623573.1"/>
    </source>
</evidence>
<reference evidence="1 2" key="1">
    <citation type="submission" date="2024-04" db="EMBL/GenBank/DDBJ databases">
        <title>Draft genome assemblies of urinary isolates.</title>
        <authorList>
            <person name="Appleberry H."/>
            <person name="Kula A."/>
            <person name="Wolfe A.J."/>
            <person name="Putonti C."/>
        </authorList>
    </citation>
    <scope>NUCLEOTIDE SEQUENCE [LARGE SCALE GENOMIC DNA]</scope>
    <source>
        <strain evidence="1 2">UMB12529</strain>
    </source>
</reference>
<protein>
    <submittedName>
        <fullName evidence="1">Uncharacterized protein</fullName>
    </submittedName>
</protein>
<comment type="caution">
    <text evidence="1">The sequence shown here is derived from an EMBL/GenBank/DDBJ whole genome shotgun (WGS) entry which is preliminary data.</text>
</comment>
<organism evidence="1 2">
    <name type="scientific">Klebsiella grimontii</name>
    <dbReference type="NCBI Taxonomy" id="2058152"/>
    <lineage>
        <taxon>Bacteria</taxon>
        <taxon>Pseudomonadati</taxon>
        <taxon>Pseudomonadota</taxon>
        <taxon>Gammaproteobacteria</taxon>
        <taxon>Enterobacterales</taxon>
        <taxon>Enterobacteriaceae</taxon>
        <taxon>Klebsiella/Raoultella group</taxon>
        <taxon>Klebsiella</taxon>
    </lineage>
</organism>
<gene>
    <name evidence="1" type="ORF">AAFL32_06710</name>
</gene>
<evidence type="ECO:0000313" key="2">
    <source>
        <dbReference type="Proteomes" id="UP001458070"/>
    </source>
</evidence>
<sequence>MASINTDATKKEQTNQAIQKMFDEAEFYLKLTDNISVLCQRYGLFWPPPP</sequence>
<dbReference type="Proteomes" id="UP001458070">
    <property type="component" value="Unassembled WGS sequence"/>
</dbReference>
<dbReference type="RefSeq" id="WP_177897828.1">
    <property type="nucleotide sequence ID" value="NZ_CABGKG010000025.1"/>
</dbReference>
<name>A0ABU9P1T7_9ENTR</name>
<keyword evidence="2" id="KW-1185">Reference proteome</keyword>
<dbReference type="EMBL" id="JBCGEM010000004">
    <property type="protein sequence ID" value="MEM0623573.1"/>
    <property type="molecule type" value="Genomic_DNA"/>
</dbReference>